<dbReference type="Proteomes" id="UP000717696">
    <property type="component" value="Unassembled WGS sequence"/>
</dbReference>
<name>A0A9P9EMI4_9HYPO</name>
<keyword evidence="2" id="KW-1185">Reference proteome</keyword>
<gene>
    <name evidence="1" type="ORF">B0J13DRAFT_558497</name>
</gene>
<dbReference type="InterPro" id="IPR021833">
    <property type="entry name" value="DUF3425"/>
</dbReference>
<dbReference type="Pfam" id="PF11905">
    <property type="entry name" value="DUF3425"/>
    <property type="match status" value="1"/>
</dbReference>
<proteinExistence type="predicted"/>
<sequence>MDQLSQNRVLVPLQPMPQRGEIRDVTDDWTGVTSTAQRRKLQNRLNQRARRRRNMELKSAALTNDGVPASLPLILVAPHSEHSPLQAGQMLGSHRQHAYPDDSPPRLVCRLQGQDKQTMVRRFAQQAYSEYVAGAHCLGNLPMLMGVNIFYALSRNATALGVSEEWLLCDAESPYCLESPSLGEHPLQKSKPPLFDGPQSLRPTEMQLSIAHHPWIDLFPVPRLRDNLLAAISNEHPIDEDELCYDMVEVTDGGVQDKAALIIWGEPWDPRGWEVSEPFLRKWGSLLEGCWEMLEATNYWREKRGEKRLAF</sequence>
<dbReference type="PANTHER" id="PTHR38116:SF1">
    <property type="entry name" value="BZIP DOMAIN-CONTAINING PROTEIN"/>
    <property type="match status" value="1"/>
</dbReference>
<organism evidence="1 2">
    <name type="scientific">Dactylonectria estremocensis</name>
    <dbReference type="NCBI Taxonomy" id="1079267"/>
    <lineage>
        <taxon>Eukaryota</taxon>
        <taxon>Fungi</taxon>
        <taxon>Dikarya</taxon>
        <taxon>Ascomycota</taxon>
        <taxon>Pezizomycotina</taxon>
        <taxon>Sordariomycetes</taxon>
        <taxon>Hypocreomycetidae</taxon>
        <taxon>Hypocreales</taxon>
        <taxon>Nectriaceae</taxon>
        <taxon>Dactylonectria</taxon>
    </lineage>
</organism>
<dbReference type="AlphaFoldDB" id="A0A9P9EMI4"/>
<dbReference type="EMBL" id="JAGMUU010000014">
    <property type="protein sequence ID" value="KAH7139799.1"/>
    <property type="molecule type" value="Genomic_DNA"/>
</dbReference>
<evidence type="ECO:0008006" key="3">
    <source>
        <dbReference type="Google" id="ProtNLM"/>
    </source>
</evidence>
<protein>
    <recommendedName>
        <fullName evidence="3">BZIP domain-containing protein</fullName>
    </recommendedName>
</protein>
<accession>A0A9P9EMI4</accession>
<evidence type="ECO:0000313" key="1">
    <source>
        <dbReference type="EMBL" id="KAH7139799.1"/>
    </source>
</evidence>
<reference evidence="1" key="1">
    <citation type="journal article" date="2021" name="Nat. Commun.">
        <title>Genetic determinants of endophytism in the Arabidopsis root mycobiome.</title>
        <authorList>
            <person name="Mesny F."/>
            <person name="Miyauchi S."/>
            <person name="Thiergart T."/>
            <person name="Pickel B."/>
            <person name="Atanasova L."/>
            <person name="Karlsson M."/>
            <person name="Huettel B."/>
            <person name="Barry K.W."/>
            <person name="Haridas S."/>
            <person name="Chen C."/>
            <person name="Bauer D."/>
            <person name="Andreopoulos W."/>
            <person name="Pangilinan J."/>
            <person name="LaButti K."/>
            <person name="Riley R."/>
            <person name="Lipzen A."/>
            <person name="Clum A."/>
            <person name="Drula E."/>
            <person name="Henrissat B."/>
            <person name="Kohler A."/>
            <person name="Grigoriev I.V."/>
            <person name="Martin F.M."/>
            <person name="Hacquard S."/>
        </authorList>
    </citation>
    <scope>NUCLEOTIDE SEQUENCE</scope>
    <source>
        <strain evidence="1">MPI-CAGE-AT-0021</strain>
    </source>
</reference>
<evidence type="ECO:0000313" key="2">
    <source>
        <dbReference type="Proteomes" id="UP000717696"/>
    </source>
</evidence>
<dbReference type="OrthoDB" id="2245989at2759"/>
<dbReference type="PANTHER" id="PTHR38116">
    <property type="entry name" value="CHROMOSOME 7, WHOLE GENOME SHOTGUN SEQUENCE"/>
    <property type="match status" value="1"/>
</dbReference>
<comment type="caution">
    <text evidence="1">The sequence shown here is derived from an EMBL/GenBank/DDBJ whole genome shotgun (WGS) entry which is preliminary data.</text>
</comment>